<dbReference type="Gene3D" id="1.10.510.10">
    <property type="entry name" value="Transferase(Phosphotransferase) domain 1"/>
    <property type="match status" value="1"/>
</dbReference>
<dbReference type="PROSITE" id="PS00107">
    <property type="entry name" value="PROTEIN_KINASE_ATP"/>
    <property type="match status" value="1"/>
</dbReference>
<dbReference type="Proteomes" id="UP000694580">
    <property type="component" value="Unplaced"/>
</dbReference>
<dbReference type="PANTHER" id="PTHR24417:SF8">
    <property type="entry name" value="SERINE_THREONINE-PROTEIN KINASE LMTK2"/>
    <property type="match status" value="1"/>
</dbReference>
<evidence type="ECO:0000256" key="2">
    <source>
        <dbReference type="ARBA" id="ARBA00012513"/>
    </source>
</evidence>
<evidence type="ECO:0000256" key="8">
    <source>
        <dbReference type="ARBA" id="ARBA00022777"/>
    </source>
</evidence>
<name>A0AAY4CHT0_9TELE</name>
<comment type="catalytic activity">
    <reaction evidence="13">
        <text>L-seryl-[protein] + ATP = O-phospho-L-seryl-[protein] + ADP + H(+)</text>
        <dbReference type="Rhea" id="RHEA:17989"/>
        <dbReference type="Rhea" id="RHEA-COMP:9863"/>
        <dbReference type="Rhea" id="RHEA-COMP:11604"/>
        <dbReference type="ChEBI" id="CHEBI:15378"/>
        <dbReference type="ChEBI" id="CHEBI:29999"/>
        <dbReference type="ChEBI" id="CHEBI:30616"/>
        <dbReference type="ChEBI" id="CHEBI:83421"/>
        <dbReference type="ChEBI" id="CHEBI:456216"/>
        <dbReference type="EC" id="2.7.11.1"/>
    </reaction>
</comment>
<dbReference type="FunFam" id="3.30.200.20:FF:000275">
    <property type="entry name" value="Apoptosis associated tyrosine kinase"/>
    <property type="match status" value="1"/>
</dbReference>
<comment type="catalytic activity">
    <reaction evidence="12">
        <text>L-threonyl-[protein] + ATP = O-phospho-L-threonyl-[protein] + ADP + H(+)</text>
        <dbReference type="Rhea" id="RHEA:46608"/>
        <dbReference type="Rhea" id="RHEA-COMP:11060"/>
        <dbReference type="Rhea" id="RHEA-COMP:11605"/>
        <dbReference type="ChEBI" id="CHEBI:15378"/>
        <dbReference type="ChEBI" id="CHEBI:30013"/>
        <dbReference type="ChEBI" id="CHEBI:30616"/>
        <dbReference type="ChEBI" id="CHEBI:61977"/>
        <dbReference type="ChEBI" id="CHEBI:456216"/>
        <dbReference type="EC" id="2.7.11.1"/>
    </reaction>
</comment>
<dbReference type="PRINTS" id="PR00109">
    <property type="entry name" value="TYRKINASE"/>
</dbReference>
<feature type="region of interest" description="Disordered" evidence="15">
    <location>
        <begin position="1194"/>
        <end position="1241"/>
    </location>
</feature>
<dbReference type="GO" id="GO:0012505">
    <property type="term" value="C:endomembrane system"/>
    <property type="evidence" value="ECO:0007669"/>
    <property type="project" value="UniProtKB-ARBA"/>
</dbReference>
<evidence type="ECO:0000256" key="4">
    <source>
        <dbReference type="ARBA" id="ARBA00022553"/>
    </source>
</evidence>
<feature type="domain" description="Protein kinase" evidence="16">
    <location>
        <begin position="184"/>
        <end position="450"/>
    </location>
</feature>
<dbReference type="InterPro" id="IPR008266">
    <property type="entry name" value="Tyr_kinase_AS"/>
</dbReference>
<dbReference type="GO" id="GO:0004674">
    <property type="term" value="F:protein serine/threonine kinase activity"/>
    <property type="evidence" value="ECO:0007669"/>
    <property type="project" value="UniProtKB-KW"/>
</dbReference>
<evidence type="ECO:0000256" key="11">
    <source>
        <dbReference type="ARBA" id="ARBA00023136"/>
    </source>
</evidence>
<dbReference type="SUPFAM" id="SSF56112">
    <property type="entry name" value="Protein kinase-like (PK-like)"/>
    <property type="match status" value="1"/>
</dbReference>
<evidence type="ECO:0000256" key="12">
    <source>
        <dbReference type="ARBA" id="ARBA00047899"/>
    </source>
</evidence>
<evidence type="ECO:0000256" key="13">
    <source>
        <dbReference type="ARBA" id="ARBA00048679"/>
    </source>
</evidence>
<evidence type="ECO:0000256" key="5">
    <source>
        <dbReference type="ARBA" id="ARBA00022679"/>
    </source>
</evidence>
<comment type="subcellular location">
    <subcellularLocation>
        <location evidence="1">Membrane</location>
    </subcellularLocation>
</comment>
<keyword evidence="7 14" id="KW-0547">Nucleotide-binding</keyword>
<dbReference type="EC" id="2.7.11.1" evidence="2"/>
<feature type="compositionally biased region" description="Basic and acidic residues" evidence="15">
    <location>
        <begin position="1048"/>
        <end position="1060"/>
    </location>
</feature>
<evidence type="ECO:0000256" key="10">
    <source>
        <dbReference type="ARBA" id="ARBA00022989"/>
    </source>
</evidence>
<reference evidence="17" key="2">
    <citation type="submission" date="2025-09" db="UniProtKB">
        <authorList>
            <consortium name="Ensembl"/>
        </authorList>
    </citation>
    <scope>IDENTIFICATION</scope>
</reference>
<dbReference type="InterPro" id="IPR000719">
    <property type="entry name" value="Prot_kinase_dom"/>
</dbReference>
<evidence type="ECO:0000256" key="7">
    <source>
        <dbReference type="ARBA" id="ARBA00022741"/>
    </source>
</evidence>
<keyword evidence="18" id="KW-1185">Reference proteome</keyword>
<dbReference type="Ensembl" id="ENSDCDT00010039897.1">
    <property type="protein sequence ID" value="ENSDCDP00010032161.1"/>
    <property type="gene ID" value="ENSDCDG00010020419.1"/>
</dbReference>
<feature type="region of interest" description="Disordered" evidence="15">
    <location>
        <begin position="1042"/>
        <end position="1062"/>
    </location>
</feature>
<keyword evidence="3" id="KW-0723">Serine/threonine-protein kinase</keyword>
<evidence type="ECO:0000256" key="1">
    <source>
        <dbReference type="ARBA" id="ARBA00004370"/>
    </source>
</evidence>
<evidence type="ECO:0000256" key="6">
    <source>
        <dbReference type="ARBA" id="ARBA00022692"/>
    </source>
</evidence>
<evidence type="ECO:0000259" key="16">
    <source>
        <dbReference type="PROSITE" id="PS50011"/>
    </source>
</evidence>
<dbReference type="GO" id="GO:0016020">
    <property type="term" value="C:membrane"/>
    <property type="evidence" value="ECO:0007669"/>
    <property type="project" value="UniProtKB-SubCell"/>
</dbReference>
<evidence type="ECO:0000313" key="17">
    <source>
        <dbReference type="Ensembl" id="ENSDCDP00010032161.1"/>
    </source>
</evidence>
<keyword evidence="4" id="KW-0597">Phosphoprotein</keyword>
<gene>
    <name evidence="17" type="primary">LMTK2</name>
</gene>
<evidence type="ECO:0000256" key="3">
    <source>
        <dbReference type="ARBA" id="ARBA00022527"/>
    </source>
</evidence>
<feature type="region of interest" description="Disordered" evidence="15">
    <location>
        <begin position="1321"/>
        <end position="1354"/>
    </location>
</feature>
<evidence type="ECO:0000256" key="9">
    <source>
        <dbReference type="ARBA" id="ARBA00022840"/>
    </source>
</evidence>
<dbReference type="InterPro" id="IPR017441">
    <property type="entry name" value="Protein_kinase_ATP_BS"/>
</dbReference>
<feature type="compositionally biased region" description="Acidic residues" evidence="15">
    <location>
        <begin position="1332"/>
        <end position="1347"/>
    </location>
</feature>
<feature type="compositionally biased region" description="Polar residues" evidence="15">
    <location>
        <begin position="1321"/>
        <end position="1331"/>
    </location>
</feature>
<dbReference type="GO" id="GO:0005524">
    <property type="term" value="F:ATP binding"/>
    <property type="evidence" value="ECO:0007669"/>
    <property type="project" value="UniProtKB-UniRule"/>
</dbReference>
<sequence length="1420" mass="157128">MCFTAVLFCCRCGGRSEPVIGYGCGHICWRVPGTGGVAAQLCHLLQGARDQLQGEVTETICSLSWACSKLYGIFLFIPQCTQDPETGCSASFPVFFKIHYKTFVKFTIVYCLKCVEVQGKLCPVVLQEFEDNFEDEVDFTPPAEDTPSMLSPAEVYTVAVTHVALPGPSHLRMSGRSHVARQTLSYIQEIGNGWFGKVLLSEIYTNPGAAKVVVKELKANAGAKEQNEFLLQADPFRVLQHPNLLRCVGQCVEAIPFLLVYEFCELGDLRSHLAMMGEKADLLLLQKMACEIAAGVTHLHKHNFLHSDLALRNCFLTADLTVKVGDYGIGPNRYKEDYVTTEDEQLVPLRWLAPELVSNLHGGINTAEQTKPGNVWALGITLWELFENGNQPYPHLSDKEVLNHVIRDQQIKLFKPQLDLPYSERWYEVLQFCWLPADKRATAEEVHRLLTYLRMQGQKDVEDDFEQRWNMLRPNTTAHQTTVSHSSFPILEQFDDGFESNEVLTVTETSRGLSFEYVWGEAKQDYYDKHIQTAVESTLNYQNMFFPVPSQDILSHFPEPAAATDFEMDTPSAQTLTVFEAHKLPSGDEGYIQLDEQGESSTDYLEVEVSKLPAPNQQFVVLQDIRLEDSSTDADFFNQSMDSKDSFLPDSLVWSSTDQDSPYHTNIFSDADCKIDDQLSWRAGFVELPERSSCSSFQRVEIDSDCNVVENSQGQSFQPGRSENDGPDVTKFLNSEKLADNIQFLKDRWLMKDSPILAKHDASSALSSLDSENAPLDDPISIATKELSKYDLEHFAQPFQGNQTQVPLQSPVSGENSSHHLSSGGFEAAVISFLDSTSQSAITAIGPTHSLPIPVLFESATTDDLCPDANNSNLERFFDSDAQNPHCTTADGIPHSTLLISDICLDQISQDSLLDDSFVSSLPTIENSAETPDSLDSLDVHRLEGEQETLKAIAPIKLEPPYKTADSGYETENLESPEWNLQPVVKETMSKENGMSNFTARGPPDILVSEFCGAEMAMKLQQPSASEQDGCPIASYRDSAYFSDNETEPYKKDSGERSSADSHICPMATEPVVPDVLEDVAHTHWGPANCIQDLSVKGRSESDSKSVVIKEVHGENQVSSIPTVKENCSEASSLQSVGPEALESSADVANLKTYAETMVHAKLSRTYAAEGSKLKEPDMEGKYLGKFGGDSLVDFPDDDMDANEESEISDDSDEERHPYRLNSSSSDSEDDTVHPVPLIISDNSNMGHLKSLLKATLLPMHKPPSPGGSDSESSRKAVSFFDDVTVYLFDQETPTKELGDHTLGSNSQVSEFSNQIPSSSYLNHFTNSTESSTDEEGGGFEWDDDFSSPEPSFLSKTKNDLVKTSPSVASQYFSPSPQQSWIAPSTYSRFAINPSIASFSLTHLTDSDIEQGAHDGNVKV</sequence>
<evidence type="ECO:0000313" key="18">
    <source>
        <dbReference type="Proteomes" id="UP000694580"/>
    </source>
</evidence>
<reference evidence="17" key="1">
    <citation type="submission" date="2025-08" db="UniProtKB">
        <authorList>
            <consortium name="Ensembl"/>
        </authorList>
    </citation>
    <scope>IDENTIFICATION</scope>
</reference>
<dbReference type="GO" id="GO:0005737">
    <property type="term" value="C:cytoplasm"/>
    <property type="evidence" value="ECO:0007669"/>
    <property type="project" value="UniProtKB-ARBA"/>
</dbReference>
<keyword evidence="11" id="KW-0472">Membrane</keyword>
<proteinExistence type="predicted"/>
<protein>
    <recommendedName>
        <fullName evidence="2">non-specific serine/threonine protein kinase</fullName>
        <ecNumber evidence="2">2.7.11.1</ecNumber>
    </recommendedName>
</protein>
<dbReference type="InterPro" id="IPR011009">
    <property type="entry name" value="Kinase-like_dom_sf"/>
</dbReference>
<dbReference type="InterPro" id="IPR001245">
    <property type="entry name" value="Ser-Thr/Tyr_kinase_cat_dom"/>
</dbReference>
<dbReference type="Pfam" id="PF07714">
    <property type="entry name" value="PK_Tyr_Ser-Thr"/>
    <property type="match status" value="1"/>
</dbReference>
<keyword evidence="5" id="KW-0808">Transferase</keyword>
<dbReference type="PROSITE" id="PS00109">
    <property type="entry name" value="PROTEIN_KINASE_TYR"/>
    <property type="match status" value="1"/>
</dbReference>
<dbReference type="GeneTree" id="ENSGT00940000158475"/>
<dbReference type="PANTHER" id="PTHR24417">
    <property type="entry name" value="SERINE/THREONINE-PROTEIN KINASE LMTK1"/>
    <property type="match status" value="1"/>
</dbReference>
<evidence type="ECO:0000256" key="14">
    <source>
        <dbReference type="PROSITE-ProRule" id="PRU10141"/>
    </source>
</evidence>
<accession>A0AAY4CHT0</accession>
<keyword evidence="9 14" id="KW-0067">ATP-binding</keyword>
<feature type="compositionally biased region" description="Acidic residues" evidence="15">
    <location>
        <begin position="1195"/>
        <end position="1213"/>
    </location>
</feature>
<keyword evidence="10" id="KW-1133">Transmembrane helix</keyword>
<keyword evidence="8" id="KW-0418">Kinase</keyword>
<organism evidence="17 18">
    <name type="scientific">Denticeps clupeoides</name>
    <name type="common">denticle herring</name>
    <dbReference type="NCBI Taxonomy" id="299321"/>
    <lineage>
        <taxon>Eukaryota</taxon>
        <taxon>Metazoa</taxon>
        <taxon>Chordata</taxon>
        <taxon>Craniata</taxon>
        <taxon>Vertebrata</taxon>
        <taxon>Euteleostomi</taxon>
        <taxon>Actinopterygii</taxon>
        <taxon>Neopterygii</taxon>
        <taxon>Teleostei</taxon>
        <taxon>Clupei</taxon>
        <taxon>Clupeiformes</taxon>
        <taxon>Denticipitoidei</taxon>
        <taxon>Denticipitidae</taxon>
        <taxon>Denticeps</taxon>
    </lineage>
</organism>
<dbReference type="PROSITE" id="PS50011">
    <property type="entry name" value="PROTEIN_KINASE_DOM"/>
    <property type="match status" value="1"/>
</dbReference>
<feature type="binding site" evidence="14">
    <location>
        <position position="215"/>
    </location>
    <ligand>
        <name>ATP</name>
        <dbReference type="ChEBI" id="CHEBI:30616"/>
    </ligand>
</feature>
<evidence type="ECO:0000256" key="15">
    <source>
        <dbReference type="SAM" id="MobiDB-lite"/>
    </source>
</evidence>
<keyword evidence="6" id="KW-0812">Transmembrane</keyword>